<evidence type="ECO:0000313" key="2">
    <source>
        <dbReference type="EMBL" id="KAK7461123.1"/>
    </source>
</evidence>
<keyword evidence="3" id="KW-1185">Reference proteome</keyword>
<accession>A0ABR1JG95</accession>
<comment type="caution">
    <text evidence="2">The sequence shown here is derived from an EMBL/GenBank/DDBJ whole genome shotgun (WGS) entry which is preliminary data.</text>
</comment>
<gene>
    <name evidence="2" type="ORF">VKT23_009049</name>
</gene>
<dbReference type="PANTHER" id="PTHR37049">
    <property type="entry name" value="PEPTIDASE S41 FAMILY PROTEIN"/>
    <property type="match status" value="1"/>
</dbReference>
<evidence type="ECO:0000256" key="1">
    <source>
        <dbReference type="SAM" id="SignalP"/>
    </source>
</evidence>
<evidence type="ECO:0000313" key="3">
    <source>
        <dbReference type="Proteomes" id="UP001498398"/>
    </source>
</evidence>
<dbReference type="InterPro" id="IPR052766">
    <property type="entry name" value="S41A_metabolite_peptidase"/>
</dbReference>
<dbReference type="Gene3D" id="3.90.226.10">
    <property type="entry name" value="2-enoyl-CoA Hydratase, Chain A, domain 1"/>
    <property type="match status" value="1"/>
</dbReference>
<sequence length="645" mass="71185">MFGPVLVTILAASYPIAAAPTADDPCVKIAGKTFVPPADALACEKSFPFNETLRQNVMNNIARIFDFFTFEDFYLNSPPPFQESTIDIRAKLAELNSTAFEARLTIYDFTTQLNDGHTRWFPDCYTSFQNILPAPFVNIEVDGDQGVFIAADSVDFISLLGPEYTDFFDSIGFDWKRLAGAQITEIEGQQPFDYVDFIAKTVSGNYLDHGVRVNSVFSSYRISGTNFSQRLGDLAGPTGVKQTSLNVKLITANSTEEETVDIPYLANFLGVNFTDAETFWSRNCAANDSTNGIDFSNPPTFRTTSNIEPPVRRAKAFIIDKSNSSAIGLPKQFEPTVPSVNGSTGVIKNFLLPDNETGVMFVGSFEPDDFDQFQKDVADAIDSFKASGVTRLLIDLTNNGGGFVCLGQFLFQFLAGAKIGYPGFVSTNRANPLAKTIVAADIAKGLTSNLSFYSPDNWAFLNDTLQPEDFDYIDPPAPFEVNGREDPTSQRFHDTCELEFSQKVPEEPPFPAENIAIVSNGNCASTCAMFSTLMNERLRTKIAVFGGKPGEDVQFKGMAGNQVLEWVDLDSEIKTAGVKDDPLAPPDLLVSANMRHNWRTAWSFFDENVPIAYLSELPKFRFAYTKDTVLNPQNLWIFATGQLFS</sequence>
<reference evidence="2 3" key="1">
    <citation type="submission" date="2024-01" db="EMBL/GenBank/DDBJ databases">
        <title>A draft genome for the cacao thread blight pathogen Marasmiellus scandens.</title>
        <authorList>
            <person name="Baruah I.K."/>
            <person name="Leung J."/>
            <person name="Bukari Y."/>
            <person name="Amoako-Attah I."/>
            <person name="Meinhardt L.W."/>
            <person name="Bailey B.A."/>
            <person name="Cohen S.P."/>
        </authorList>
    </citation>
    <scope>NUCLEOTIDE SEQUENCE [LARGE SCALE GENOMIC DNA]</scope>
    <source>
        <strain evidence="2 3">GH-19</strain>
    </source>
</reference>
<proteinExistence type="predicted"/>
<evidence type="ECO:0008006" key="4">
    <source>
        <dbReference type="Google" id="ProtNLM"/>
    </source>
</evidence>
<feature type="chain" id="PRO_5045594151" description="Tail specific protease domain-containing protein" evidence="1">
    <location>
        <begin position="19"/>
        <end position="645"/>
    </location>
</feature>
<dbReference type="InterPro" id="IPR029045">
    <property type="entry name" value="ClpP/crotonase-like_dom_sf"/>
</dbReference>
<dbReference type="EMBL" id="JBANRG010000014">
    <property type="protein sequence ID" value="KAK7461123.1"/>
    <property type="molecule type" value="Genomic_DNA"/>
</dbReference>
<name>A0ABR1JG95_9AGAR</name>
<dbReference type="Proteomes" id="UP001498398">
    <property type="component" value="Unassembled WGS sequence"/>
</dbReference>
<dbReference type="SUPFAM" id="SSF52096">
    <property type="entry name" value="ClpP/crotonase"/>
    <property type="match status" value="1"/>
</dbReference>
<dbReference type="PANTHER" id="PTHR37049:SF4">
    <property type="entry name" value="RHODANESE DOMAIN-CONTAINING PROTEIN"/>
    <property type="match status" value="1"/>
</dbReference>
<keyword evidence="1" id="KW-0732">Signal</keyword>
<organism evidence="2 3">
    <name type="scientific">Marasmiellus scandens</name>
    <dbReference type="NCBI Taxonomy" id="2682957"/>
    <lineage>
        <taxon>Eukaryota</taxon>
        <taxon>Fungi</taxon>
        <taxon>Dikarya</taxon>
        <taxon>Basidiomycota</taxon>
        <taxon>Agaricomycotina</taxon>
        <taxon>Agaricomycetes</taxon>
        <taxon>Agaricomycetidae</taxon>
        <taxon>Agaricales</taxon>
        <taxon>Marasmiineae</taxon>
        <taxon>Omphalotaceae</taxon>
        <taxon>Marasmiellus</taxon>
    </lineage>
</organism>
<feature type="signal peptide" evidence="1">
    <location>
        <begin position="1"/>
        <end position="18"/>
    </location>
</feature>
<protein>
    <recommendedName>
        <fullName evidence="4">Tail specific protease domain-containing protein</fullName>
    </recommendedName>
</protein>